<name>A0AAV6Z0D4_ENGPU</name>
<gene>
    <name evidence="2" type="ORF">GDO81_026695</name>
</gene>
<keyword evidence="1" id="KW-0812">Transmembrane</keyword>
<feature type="transmembrane region" description="Helical" evidence="1">
    <location>
        <begin position="45"/>
        <end position="72"/>
    </location>
</feature>
<dbReference type="Proteomes" id="UP000824782">
    <property type="component" value="Unassembled WGS sequence"/>
</dbReference>
<sequence>MGCDYLPIACLLGNPKMWSSTCGCQYSSIEAEAKVTVRRPAHDVYFLYVCIVSTASCIPKAPMAIVSTARLVSRCLSYKLKRSYLTCQ</sequence>
<protein>
    <submittedName>
        <fullName evidence="2">Uncharacterized protein</fullName>
    </submittedName>
</protein>
<comment type="caution">
    <text evidence="2">The sequence shown here is derived from an EMBL/GenBank/DDBJ whole genome shotgun (WGS) entry which is preliminary data.</text>
</comment>
<keyword evidence="1" id="KW-1133">Transmembrane helix</keyword>
<evidence type="ECO:0000313" key="3">
    <source>
        <dbReference type="Proteomes" id="UP000824782"/>
    </source>
</evidence>
<accession>A0AAV6Z0D4</accession>
<dbReference type="EMBL" id="WNYA01004956">
    <property type="protein sequence ID" value="KAG8542456.1"/>
    <property type="molecule type" value="Genomic_DNA"/>
</dbReference>
<proteinExistence type="predicted"/>
<keyword evidence="3" id="KW-1185">Reference proteome</keyword>
<keyword evidence="1" id="KW-0472">Membrane</keyword>
<dbReference type="AlphaFoldDB" id="A0AAV6Z0D4"/>
<evidence type="ECO:0000256" key="1">
    <source>
        <dbReference type="SAM" id="Phobius"/>
    </source>
</evidence>
<reference evidence="2" key="1">
    <citation type="thesis" date="2020" institute="ProQuest LLC" country="789 East Eisenhower Parkway, Ann Arbor, MI, USA">
        <title>Comparative Genomics and Chromosome Evolution.</title>
        <authorList>
            <person name="Mudd A.B."/>
        </authorList>
    </citation>
    <scope>NUCLEOTIDE SEQUENCE</scope>
    <source>
        <strain evidence="2">237g6f4</strain>
        <tissue evidence="2">Blood</tissue>
    </source>
</reference>
<evidence type="ECO:0000313" key="2">
    <source>
        <dbReference type="EMBL" id="KAG8542456.1"/>
    </source>
</evidence>
<organism evidence="2 3">
    <name type="scientific">Engystomops pustulosus</name>
    <name type="common">Tungara frog</name>
    <name type="synonym">Physalaemus pustulosus</name>
    <dbReference type="NCBI Taxonomy" id="76066"/>
    <lineage>
        <taxon>Eukaryota</taxon>
        <taxon>Metazoa</taxon>
        <taxon>Chordata</taxon>
        <taxon>Craniata</taxon>
        <taxon>Vertebrata</taxon>
        <taxon>Euteleostomi</taxon>
        <taxon>Amphibia</taxon>
        <taxon>Batrachia</taxon>
        <taxon>Anura</taxon>
        <taxon>Neobatrachia</taxon>
        <taxon>Hyloidea</taxon>
        <taxon>Leptodactylidae</taxon>
        <taxon>Leiuperinae</taxon>
        <taxon>Engystomops</taxon>
    </lineage>
</organism>